<accession>A0A8T2URM2</accession>
<reference evidence="2" key="1">
    <citation type="submission" date="2021-08" db="EMBL/GenBank/DDBJ databases">
        <title>WGS assembly of Ceratopteris richardii.</title>
        <authorList>
            <person name="Marchant D.B."/>
            <person name="Chen G."/>
            <person name="Jenkins J."/>
            <person name="Shu S."/>
            <person name="Leebens-Mack J."/>
            <person name="Grimwood J."/>
            <person name="Schmutz J."/>
            <person name="Soltis P."/>
            <person name="Soltis D."/>
            <person name="Chen Z.-H."/>
        </authorList>
    </citation>
    <scope>NUCLEOTIDE SEQUENCE</scope>
    <source>
        <strain evidence="2">Whitten #5841</strain>
        <tissue evidence="2">Leaf</tissue>
    </source>
</reference>
<feature type="compositionally biased region" description="Basic and acidic residues" evidence="1">
    <location>
        <begin position="289"/>
        <end position="305"/>
    </location>
</feature>
<evidence type="ECO:0000313" key="2">
    <source>
        <dbReference type="EMBL" id="KAH7437270.1"/>
    </source>
</evidence>
<proteinExistence type="predicted"/>
<feature type="region of interest" description="Disordered" evidence="1">
    <location>
        <begin position="215"/>
        <end position="234"/>
    </location>
</feature>
<feature type="compositionally biased region" description="Acidic residues" evidence="1">
    <location>
        <begin position="306"/>
        <end position="330"/>
    </location>
</feature>
<dbReference type="Proteomes" id="UP000825935">
    <property type="component" value="Chromosome 5"/>
</dbReference>
<keyword evidence="3" id="KW-1185">Reference proteome</keyword>
<dbReference type="EMBL" id="CM035410">
    <property type="protein sequence ID" value="KAH7437270.1"/>
    <property type="molecule type" value="Genomic_DNA"/>
</dbReference>
<comment type="caution">
    <text evidence="2">The sequence shown here is derived from an EMBL/GenBank/DDBJ whole genome shotgun (WGS) entry which is preliminary data.</text>
</comment>
<dbReference type="AlphaFoldDB" id="A0A8T2URM2"/>
<sequence length="330" mass="38641">MLGIMDPSKERKVKLTLIKSLMRARVLSDTLGAIMRDYAEMSDEELDYTIQMLTRSDEGSSADPHAGRELSAHRTPIPPPARDSRAELPMRTCIGTLGLECDIEPEGNIVYIGNGLEFKRRMRALCDSYLRFIHLPWNEHDERDKKYVLSSLETEFGTGWSLKWCLKEMRTLMAHRRDNARRYCMVEKNKRRANIPPESWQFFRRQLRLQESFPQQKATAKKRVESGHTSHLGQMGHNGFVATFRKDYGRYPTKHEIEYATHFGYRRLSEYIQDHPDAFEYYGETNMDEVERQTQEGRSRLSQGDHEDEDEEDQDDHDIADDDDDHNDDD</sequence>
<feature type="region of interest" description="Disordered" evidence="1">
    <location>
        <begin position="288"/>
        <end position="330"/>
    </location>
</feature>
<evidence type="ECO:0000313" key="3">
    <source>
        <dbReference type="Proteomes" id="UP000825935"/>
    </source>
</evidence>
<dbReference type="OrthoDB" id="1988396at2759"/>
<organism evidence="2 3">
    <name type="scientific">Ceratopteris richardii</name>
    <name type="common">Triangle waterfern</name>
    <dbReference type="NCBI Taxonomy" id="49495"/>
    <lineage>
        <taxon>Eukaryota</taxon>
        <taxon>Viridiplantae</taxon>
        <taxon>Streptophyta</taxon>
        <taxon>Embryophyta</taxon>
        <taxon>Tracheophyta</taxon>
        <taxon>Polypodiopsida</taxon>
        <taxon>Polypodiidae</taxon>
        <taxon>Polypodiales</taxon>
        <taxon>Pteridineae</taxon>
        <taxon>Pteridaceae</taxon>
        <taxon>Parkerioideae</taxon>
        <taxon>Ceratopteris</taxon>
    </lineage>
</organism>
<feature type="region of interest" description="Disordered" evidence="1">
    <location>
        <begin position="57"/>
        <end position="85"/>
    </location>
</feature>
<protein>
    <submittedName>
        <fullName evidence="2">Uncharacterized protein</fullName>
    </submittedName>
</protein>
<gene>
    <name evidence="2" type="ORF">KP509_05G063200</name>
</gene>
<evidence type="ECO:0000256" key="1">
    <source>
        <dbReference type="SAM" id="MobiDB-lite"/>
    </source>
</evidence>
<name>A0A8T2URM2_CERRI</name>